<proteinExistence type="predicted"/>
<comment type="caution">
    <text evidence="2">The sequence shown here is derived from an EMBL/GenBank/DDBJ whole genome shotgun (WGS) entry which is preliminary data.</text>
</comment>
<keyword evidence="3" id="KW-1185">Reference proteome</keyword>
<protein>
    <submittedName>
        <fullName evidence="2">Unnamed protein product</fullName>
    </submittedName>
</protein>
<dbReference type="EMBL" id="BSXT01005698">
    <property type="protein sequence ID" value="GMF61181.1"/>
    <property type="molecule type" value="Genomic_DNA"/>
</dbReference>
<name>A0A9W6YDW1_9STRA</name>
<feature type="region of interest" description="Disordered" evidence="1">
    <location>
        <begin position="20"/>
        <end position="43"/>
    </location>
</feature>
<sequence>MQIVRTVKFMETISTDSVMVKQESEDNEGVATEPSNGGQQPWEQKRMLPTVVASCAGISLQRDADVNGAIVQYESTHPVTTKRGWSA</sequence>
<evidence type="ECO:0000256" key="1">
    <source>
        <dbReference type="SAM" id="MobiDB-lite"/>
    </source>
</evidence>
<evidence type="ECO:0000313" key="3">
    <source>
        <dbReference type="Proteomes" id="UP001165121"/>
    </source>
</evidence>
<reference evidence="2" key="1">
    <citation type="submission" date="2023-04" db="EMBL/GenBank/DDBJ databases">
        <title>Phytophthora fragariaefolia NBRC 109709.</title>
        <authorList>
            <person name="Ichikawa N."/>
            <person name="Sato H."/>
            <person name="Tonouchi N."/>
        </authorList>
    </citation>
    <scope>NUCLEOTIDE SEQUENCE</scope>
    <source>
        <strain evidence="2">NBRC 109709</strain>
    </source>
</reference>
<organism evidence="2 3">
    <name type="scientific">Phytophthora fragariaefolia</name>
    <dbReference type="NCBI Taxonomy" id="1490495"/>
    <lineage>
        <taxon>Eukaryota</taxon>
        <taxon>Sar</taxon>
        <taxon>Stramenopiles</taxon>
        <taxon>Oomycota</taxon>
        <taxon>Peronosporomycetes</taxon>
        <taxon>Peronosporales</taxon>
        <taxon>Peronosporaceae</taxon>
        <taxon>Phytophthora</taxon>
    </lineage>
</organism>
<gene>
    <name evidence="2" type="ORF">Pfra01_002664300</name>
</gene>
<dbReference type="OrthoDB" id="109980at2759"/>
<feature type="compositionally biased region" description="Polar residues" evidence="1">
    <location>
        <begin position="33"/>
        <end position="42"/>
    </location>
</feature>
<dbReference type="AlphaFoldDB" id="A0A9W6YDW1"/>
<accession>A0A9W6YDW1</accession>
<dbReference type="Proteomes" id="UP001165121">
    <property type="component" value="Unassembled WGS sequence"/>
</dbReference>
<evidence type="ECO:0000313" key="2">
    <source>
        <dbReference type="EMBL" id="GMF61181.1"/>
    </source>
</evidence>